<feature type="chain" id="PRO_5017301760" evidence="1">
    <location>
        <begin position="22"/>
        <end position="102"/>
    </location>
</feature>
<dbReference type="OrthoDB" id="6078409at2"/>
<evidence type="ECO:0000256" key="1">
    <source>
        <dbReference type="SAM" id="SignalP"/>
    </source>
</evidence>
<dbReference type="InterPro" id="IPR025113">
    <property type="entry name" value="TRL-like"/>
</dbReference>
<dbReference type="PROSITE" id="PS51257">
    <property type="entry name" value="PROKAR_LIPOPROTEIN"/>
    <property type="match status" value="1"/>
</dbReference>
<dbReference type="Pfam" id="PF13146">
    <property type="entry name" value="TRL"/>
    <property type="match status" value="1"/>
</dbReference>
<feature type="signal peptide" evidence="1">
    <location>
        <begin position="1"/>
        <end position="21"/>
    </location>
</feature>
<accession>A0A1H5GM76</accession>
<proteinExistence type="predicted"/>
<keyword evidence="1" id="KW-0732">Signal</keyword>
<keyword evidence="3" id="KW-1185">Reference proteome</keyword>
<dbReference type="AlphaFoldDB" id="A0A1H5GM76"/>
<organism evidence="2 3">
    <name type="scientific">Pseudomonas anguilliseptica</name>
    <dbReference type="NCBI Taxonomy" id="53406"/>
    <lineage>
        <taxon>Bacteria</taxon>
        <taxon>Pseudomonadati</taxon>
        <taxon>Pseudomonadota</taxon>
        <taxon>Gammaproteobacteria</taxon>
        <taxon>Pseudomonadales</taxon>
        <taxon>Pseudomonadaceae</taxon>
        <taxon>Pseudomonas</taxon>
    </lineage>
</organism>
<sequence>MLKKIALAAGLVTLLSGCASGLSPVSVGLITDVKGPITATTASGNKTGTACATTIIGLINKGDASIAAAKANGNIGTIATADYHTKGFYPFFGETCVNVTGN</sequence>
<name>A0A1H5GM76_PSEAG</name>
<reference evidence="3" key="1">
    <citation type="submission" date="2016-10" db="EMBL/GenBank/DDBJ databases">
        <authorList>
            <person name="Varghese N."/>
            <person name="Submissions S."/>
        </authorList>
    </citation>
    <scope>NUCLEOTIDE SEQUENCE [LARGE SCALE GENOMIC DNA]</scope>
    <source>
        <strain evidence="3">DSM 12111</strain>
    </source>
</reference>
<dbReference type="EMBL" id="FNSC01000001">
    <property type="protein sequence ID" value="SEE16853.1"/>
    <property type="molecule type" value="Genomic_DNA"/>
</dbReference>
<dbReference type="RefSeq" id="WP_090253600.1">
    <property type="nucleotide sequence ID" value="NZ_CP156749.1"/>
</dbReference>
<evidence type="ECO:0000313" key="3">
    <source>
        <dbReference type="Proteomes" id="UP000242849"/>
    </source>
</evidence>
<protein>
    <submittedName>
        <fullName evidence="2">TRL-like protein family protein</fullName>
    </submittedName>
</protein>
<evidence type="ECO:0000313" key="2">
    <source>
        <dbReference type="EMBL" id="SEE16853.1"/>
    </source>
</evidence>
<dbReference type="Proteomes" id="UP000242849">
    <property type="component" value="Unassembled WGS sequence"/>
</dbReference>
<gene>
    <name evidence="2" type="ORF">SAMN05421553_4187</name>
</gene>